<organism evidence="2">
    <name type="scientific">Aerophobetes bacterium</name>
    <dbReference type="NCBI Taxonomy" id="2030807"/>
    <lineage>
        <taxon>Bacteria</taxon>
        <taxon>Candidatus Aerophobota</taxon>
    </lineage>
</organism>
<dbReference type="AlphaFoldDB" id="A0A7V5HZP5"/>
<dbReference type="Proteomes" id="UP000886070">
    <property type="component" value="Unassembled WGS sequence"/>
</dbReference>
<evidence type="ECO:0000313" key="2">
    <source>
        <dbReference type="EMBL" id="HHF98905.1"/>
    </source>
</evidence>
<dbReference type="InterPro" id="IPR018730">
    <property type="entry name" value="DUF2273"/>
</dbReference>
<proteinExistence type="predicted"/>
<feature type="transmembrane region" description="Helical" evidence="1">
    <location>
        <begin position="12"/>
        <end position="29"/>
    </location>
</feature>
<gene>
    <name evidence="2" type="ORF">ENL39_05420</name>
</gene>
<comment type="caution">
    <text evidence="2">The sequence shown here is derived from an EMBL/GenBank/DDBJ whole genome shotgun (WGS) entry which is preliminary data.</text>
</comment>
<reference evidence="2" key="1">
    <citation type="journal article" date="2020" name="mSystems">
        <title>Genome- and Community-Level Interaction Insights into Carbon Utilization and Element Cycling Functions of Hydrothermarchaeota in Hydrothermal Sediment.</title>
        <authorList>
            <person name="Zhou Z."/>
            <person name="Liu Y."/>
            <person name="Xu W."/>
            <person name="Pan J."/>
            <person name="Luo Z.H."/>
            <person name="Li M."/>
        </authorList>
    </citation>
    <scope>NUCLEOTIDE SEQUENCE [LARGE SCALE GENOMIC DNA]</scope>
    <source>
        <strain evidence="2">HyVt-92</strain>
    </source>
</reference>
<name>A0A7V5HZP5_UNCAE</name>
<accession>A0A7V5HZP5</accession>
<dbReference type="Pfam" id="PF10031">
    <property type="entry name" value="DUF2273"/>
    <property type="match status" value="1"/>
</dbReference>
<keyword evidence="1" id="KW-1133">Transmembrane helix</keyword>
<keyword evidence="1" id="KW-0472">Membrane</keyword>
<feature type="transmembrane region" description="Helical" evidence="1">
    <location>
        <begin position="35"/>
        <end position="52"/>
    </location>
</feature>
<dbReference type="EMBL" id="DRTT01000146">
    <property type="protein sequence ID" value="HHF98905.1"/>
    <property type="molecule type" value="Genomic_DNA"/>
</dbReference>
<protein>
    <submittedName>
        <fullName evidence="2">DUF2273 domain-containing protein</fullName>
    </submittedName>
</protein>
<keyword evidence="1" id="KW-0812">Transmembrane</keyword>
<evidence type="ECO:0000256" key="1">
    <source>
        <dbReference type="SAM" id="Phobius"/>
    </source>
</evidence>
<sequence length="71" mass="8263">MFKWIKENKGKILGGLSGFLFALILIFAWPIILMATFVLTGIVLGAFFDVFYRIRKWLEKSIYEKNSNEKS</sequence>